<feature type="domain" description="Lipid/polyisoprenoid-binding YceI-like" evidence="14">
    <location>
        <begin position="241"/>
        <end position="395"/>
    </location>
</feature>
<name>A0A1H7YDZ6_9RHOB</name>
<evidence type="ECO:0000256" key="6">
    <source>
        <dbReference type="ARBA" id="ARBA00022692"/>
    </source>
</evidence>
<gene>
    <name evidence="15" type="ORF">SAMN04488003_101134</name>
</gene>
<dbReference type="EMBL" id="FOCI01000001">
    <property type="protein sequence ID" value="SEM44350.1"/>
    <property type="molecule type" value="Genomic_DNA"/>
</dbReference>
<dbReference type="SUPFAM" id="SSF101874">
    <property type="entry name" value="YceI-like"/>
    <property type="match status" value="1"/>
</dbReference>
<keyword evidence="11 13" id="KW-0472">Membrane</keyword>
<keyword evidence="3" id="KW-0813">Transport</keyword>
<evidence type="ECO:0000256" key="8">
    <source>
        <dbReference type="ARBA" id="ARBA00022982"/>
    </source>
</evidence>
<dbReference type="InterPro" id="IPR052168">
    <property type="entry name" value="Cytochrome_b561_oxidase"/>
</dbReference>
<evidence type="ECO:0000259" key="14">
    <source>
        <dbReference type="SMART" id="SM00867"/>
    </source>
</evidence>
<dbReference type="GO" id="GO:0046872">
    <property type="term" value="F:metal ion binding"/>
    <property type="evidence" value="ECO:0007669"/>
    <property type="project" value="UniProtKB-KW"/>
</dbReference>
<dbReference type="InterPro" id="IPR011577">
    <property type="entry name" value="Cyt_b561_bac/Ni-Hgenase"/>
</dbReference>
<evidence type="ECO:0000256" key="13">
    <source>
        <dbReference type="SAM" id="Phobius"/>
    </source>
</evidence>
<evidence type="ECO:0000313" key="16">
    <source>
        <dbReference type="Proteomes" id="UP000199585"/>
    </source>
</evidence>
<evidence type="ECO:0000256" key="12">
    <source>
        <dbReference type="ARBA" id="ARBA00037975"/>
    </source>
</evidence>
<dbReference type="InterPro" id="IPR016174">
    <property type="entry name" value="Di-haem_cyt_TM"/>
</dbReference>
<sequence>MSATSITAPTTYGTVTKVFHWLTAALILAIIPLGIIATDMGFETNEQLARKAQLFTIHKTLGVAVFVVALLRILWAVSHAKPGPLHPERRAETLLAETVHWLLYASLVITPLSGWIGHAATTGFAPIWWPFSQSLPFVPKDDGVAHLAESVHWVFGKVMIATLLLHIAGALKHHLIDRDATLRRMWFGRTATPQVGYHRTTIAAPLAALLIVLAGGGTAIALGGGDAPEAETAALETVASDWTVQEGTLSIGVTQFGSTVTGSFTDWTAAIAFDPEATDVAGEVTATIAIGSLTLGSVTDQAMGADFFDAATHPTATFTAPITRTADGYVADGTLTLKGQTAPLSLPFTLTLDGDTATMQGQTTLDRLTWGIGQTMADETNLGFGVTVEIALTATRAP</sequence>
<dbReference type="Proteomes" id="UP000199585">
    <property type="component" value="Unassembled WGS sequence"/>
</dbReference>
<keyword evidence="9 13" id="KW-1133">Transmembrane helix</keyword>
<dbReference type="OrthoDB" id="1247465at2"/>
<evidence type="ECO:0000256" key="1">
    <source>
        <dbReference type="ARBA" id="ARBA00001970"/>
    </source>
</evidence>
<evidence type="ECO:0000256" key="4">
    <source>
        <dbReference type="ARBA" id="ARBA00022475"/>
    </source>
</evidence>
<reference evidence="15 16" key="1">
    <citation type="submission" date="2016-10" db="EMBL/GenBank/DDBJ databases">
        <authorList>
            <person name="de Groot N.N."/>
        </authorList>
    </citation>
    <scope>NUCLEOTIDE SEQUENCE [LARGE SCALE GENOMIC DNA]</scope>
    <source>
        <strain evidence="15 16">DSM 16213</strain>
    </source>
</reference>
<dbReference type="InterPro" id="IPR007372">
    <property type="entry name" value="Lipid/polyisoprenoid-bd_YceI"/>
</dbReference>
<comment type="subcellular location">
    <subcellularLocation>
        <location evidence="2">Cell membrane</location>
        <topology evidence="2">Multi-pass membrane protein</topology>
    </subcellularLocation>
</comment>
<dbReference type="GO" id="GO:0009055">
    <property type="term" value="F:electron transfer activity"/>
    <property type="evidence" value="ECO:0007669"/>
    <property type="project" value="InterPro"/>
</dbReference>
<dbReference type="Pfam" id="PF04264">
    <property type="entry name" value="YceI"/>
    <property type="match status" value="1"/>
</dbReference>
<dbReference type="Gene3D" id="2.40.128.110">
    <property type="entry name" value="Lipid/polyisoprenoid-binding, YceI-like"/>
    <property type="match status" value="1"/>
</dbReference>
<comment type="cofactor">
    <cofactor evidence="1">
        <name>heme b</name>
        <dbReference type="ChEBI" id="CHEBI:60344"/>
    </cofactor>
</comment>
<evidence type="ECO:0000256" key="10">
    <source>
        <dbReference type="ARBA" id="ARBA00023004"/>
    </source>
</evidence>
<evidence type="ECO:0000256" key="5">
    <source>
        <dbReference type="ARBA" id="ARBA00022617"/>
    </source>
</evidence>
<dbReference type="GO" id="GO:0005886">
    <property type="term" value="C:plasma membrane"/>
    <property type="evidence" value="ECO:0007669"/>
    <property type="project" value="UniProtKB-SubCell"/>
</dbReference>
<dbReference type="InterPro" id="IPR036761">
    <property type="entry name" value="TTHA0802/YceI-like_sf"/>
</dbReference>
<keyword evidence="10" id="KW-0408">Iron</keyword>
<dbReference type="SUPFAM" id="SSF81342">
    <property type="entry name" value="Transmembrane di-heme cytochromes"/>
    <property type="match status" value="1"/>
</dbReference>
<dbReference type="Pfam" id="PF01292">
    <property type="entry name" value="Ni_hydr_CYTB"/>
    <property type="match status" value="1"/>
</dbReference>
<dbReference type="RefSeq" id="WP_089897634.1">
    <property type="nucleotide sequence ID" value="NZ_FOCI01000001.1"/>
</dbReference>
<feature type="transmembrane region" description="Helical" evidence="13">
    <location>
        <begin position="57"/>
        <end position="80"/>
    </location>
</feature>
<feature type="transmembrane region" description="Helical" evidence="13">
    <location>
        <begin position="151"/>
        <end position="171"/>
    </location>
</feature>
<protein>
    <submittedName>
        <fullName evidence="15">Cytochrome b561</fullName>
    </submittedName>
</protein>
<evidence type="ECO:0000256" key="2">
    <source>
        <dbReference type="ARBA" id="ARBA00004651"/>
    </source>
</evidence>
<keyword evidence="6 13" id="KW-0812">Transmembrane</keyword>
<feature type="transmembrane region" description="Helical" evidence="13">
    <location>
        <begin position="18"/>
        <end position="37"/>
    </location>
</feature>
<keyword evidence="8" id="KW-0249">Electron transport</keyword>
<proteinExistence type="inferred from homology"/>
<evidence type="ECO:0000256" key="3">
    <source>
        <dbReference type="ARBA" id="ARBA00022448"/>
    </source>
</evidence>
<evidence type="ECO:0000256" key="11">
    <source>
        <dbReference type="ARBA" id="ARBA00023136"/>
    </source>
</evidence>
<dbReference type="PANTHER" id="PTHR30529">
    <property type="entry name" value="CYTOCHROME B561"/>
    <property type="match status" value="1"/>
</dbReference>
<keyword evidence="7" id="KW-0479">Metal-binding</keyword>
<evidence type="ECO:0000256" key="7">
    <source>
        <dbReference type="ARBA" id="ARBA00022723"/>
    </source>
</evidence>
<evidence type="ECO:0000313" key="15">
    <source>
        <dbReference type="EMBL" id="SEM44350.1"/>
    </source>
</evidence>
<keyword evidence="5" id="KW-0349">Heme</keyword>
<accession>A0A1H7YDZ6</accession>
<keyword evidence="4" id="KW-1003">Cell membrane</keyword>
<organism evidence="15 16">
    <name type="scientific">Loktanella fryxellensis</name>
    <dbReference type="NCBI Taxonomy" id="245187"/>
    <lineage>
        <taxon>Bacteria</taxon>
        <taxon>Pseudomonadati</taxon>
        <taxon>Pseudomonadota</taxon>
        <taxon>Alphaproteobacteria</taxon>
        <taxon>Rhodobacterales</taxon>
        <taxon>Roseobacteraceae</taxon>
        <taxon>Loktanella</taxon>
    </lineage>
</organism>
<dbReference type="STRING" id="245187.SAMN04488003_101134"/>
<dbReference type="GO" id="GO:0020037">
    <property type="term" value="F:heme binding"/>
    <property type="evidence" value="ECO:0007669"/>
    <property type="project" value="TreeGrafter"/>
</dbReference>
<dbReference type="PANTHER" id="PTHR30529:SF7">
    <property type="entry name" value="CYTOCHROME B561 BACTERIAL_NI-HYDROGENASE DOMAIN-CONTAINING PROTEIN"/>
    <property type="match status" value="1"/>
</dbReference>
<evidence type="ECO:0000256" key="9">
    <source>
        <dbReference type="ARBA" id="ARBA00022989"/>
    </source>
</evidence>
<dbReference type="GO" id="GO:0022904">
    <property type="term" value="P:respiratory electron transport chain"/>
    <property type="evidence" value="ECO:0007669"/>
    <property type="project" value="InterPro"/>
</dbReference>
<keyword evidence="16" id="KW-1185">Reference proteome</keyword>
<dbReference type="SMART" id="SM00867">
    <property type="entry name" value="YceI"/>
    <property type="match status" value="1"/>
</dbReference>
<dbReference type="Gene3D" id="1.20.950.20">
    <property type="entry name" value="Transmembrane di-heme cytochromes, Chain C"/>
    <property type="match status" value="1"/>
</dbReference>
<dbReference type="AlphaFoldDB" id="A0A1H7YDZ6"/>
<comment type="similarity">
    <text evidence="12">Belongs to the cytochrome b561 family.</text>
</comment>